<comment type="caution">
    <text evidence="6">The sequence shown here is derived from an EMBL/GenBank/DDBJ whole genome shotgun (WGS) entry which is preliminary data.</text>
</comment>
<dbReference type="PANTHER" id="PTHR11739:SF8">
    <property type="entry name" value="CITRATE SYNTHASE, MITOCHONDRIAL"/>
    <property type="match status" value="1"/>
</dbReference>
<dbReference type="Gene3D" id="1.10.580.10">
    <property type="entry name" value="Citrate Synthase, domain 1"/>
    <property type="match status" value="1"/>
</dbReference>
<dbReference type="InterPro" id="IPR016143">
    <property type="entry name" value="Citrate_synth-like_sm_a-sub"/>
</dbReference>
<dbReference type="GO" id="GO:0006099">
    <property type="term" value="P:tricarboxylic acid cycle"/>
    <property type="evidence" value="ECO:0007669"/>
    <property type="project" value="UniProtKB-UniPathway"/>
</dbReference>
<dbReference type="Pfam" id="PF00285">
    <property type="entry name" value="Citrate_synt"/>
    <property type="match status" value="1"/>
</dbReference>
<dbReference type="SUPFAM" id="SSF48256">
    <property type="entry name" value="Citrate synthase"/>
    <property type="match status" value="1"/>
</dbReference>
<evidence type="ECO:0000256" key="3">
    <source>
        <dbReference type="ARBA" id="ARBA00012972"/>
    </source>
</evidence>
<evidence type="ECO:0000313" key="6">
    <source>
        <dbReference type="EMBL" id="PCI94227.1"/>
    </source>
</evidence>
<dbReference type="PROSITE" id="PS00480">
    <property type="entry name" value="CITRATE_SYNTHASE"/>
    <property type="match status" value="1"/>
</dbReference>
<dbReference type="Gene3D" id="1.10.230.10">
    <property type="entry name" value="Cytochrome P450-Terp, domain 2"/>
    <property type="match status" value="1"/>
</dbReference>
<evidence type="ECO:0000256" key="5">
    <source>
        <dbReference type="RuleBase" id="RU003406"/>
    </source>
</evidence>
<sequence length="384" mass="42624">MSKVLFEVTEDNLETGMRGYPVGYCSTSFVDPVKGLFYRGKAASELKDHSPEQVMYLLLHGKEASEGELKDFASQLQNRGHCSQAVIRHIQALPRQGHPMKLFCEALLILGMLESQDDYKEDCLNLMAKLPHLVATVLNYHAGWGETPAPNAQLSYIENFTEMLNTPGVDKEKLTEAFRLFNILHYDHGGGNLSVFTGKAVASSLEDMYGAITASMCALAGPRHGKANQDCLEFVREIFDQVGESATEADIEALVRQRLENKQLIFGFGHAVLREEDPRASILYEFGEKHFSDHPLIKTALLLRKAATKVLKENPKVSNPYPNVDAISGAVLSAAGFDFPEYFTVLFGLSRCVGIAIQIVYERCVARDGKGTAIVRPKYIYKPQ</sequence>
<dbReference type="InterPro" id="IPR002020">
    <property type="entry name" value="Citrate_synthase"/>
</dbReference>
<comment type="pathway">
    <text evidence="1">Carbohydrate metabolism; tricarboxylic acid cycle.</text>
</comment>
<protein>
    <recommendedName>
        <fullName evidence="3">citrate synthase (unknown stereospecificity)</fullName>
        <ecNumber evidence="3">2.3.3.16</ecNumber>
    </recommendedName>
</protein>
<dbReference type="InterPro" id="IPR019810">
    <property type="entry name" value="Citrate_synthase_AS"/>
</dbReference>
<evidence type="ECO:0000256" key="4">
    <source>
        <dbReference type="ARBA" id="ARBA00022679"/>
    </source>
</evidence>
<gene>
    <name evidence="6" type="ORF">COB11_04195</name>
</gene>
<dbReference type="AlphaFoldDB" id="A0A2A4YIQ5"/>
<dbReference type="EMBL" id="NVUU01000043">
    <property type="protein sequence ID" value="PCI94227.1"/>
    <property type="molecule type" value="Genomic_DNA"/>
</dbReference>
<name>A0A2A4YIQ5_UNCAE</name>
<dbReference type="InterPro" id="IPR036969">
    <property type="entry name" value="Citrate_synthase_sf"/>
</dbReference>
<evidence type="ECO:0000256" key="2">
    <source>
        <dbReference type="ARBA" id="ARBA00010566"/>
    </source>
</evidence>
<dbReference type="PANTHER" id="PTHR11739">
    <property type="entry name" value="CITRATE SYNTHASE"/>
    <property type="match status" value="1"/>
</dbReference>
<keyword evidence="4 5" id="KW-0808">Transferase</keyword>
<evidence type="ECO:0000313" key="7">
    <source>
        <dbReference type="Proteomes" id="UP000217838"/>
    </source>
</evidence>
<dbReference type="UniPathway" id="UPA00223"/>
<proteinExistence type="inferred from homology"/>
<dbReference type="GO" id="GO:0036440">
    <property type="term" value="F:citrate synthase activity"/>
    <property type="evidence" value="ECO:0007669"/>
    <property type="project" value="UniProtKB-EC"/>
</dbReference>
<dbReference type="EC" id="2.3.3.16" evidence="3"/>
<dbReference type="Proteomes" id="UP000217838">
    <property type="component" value="Unassembled WGS sequence"/>
</dbReference>
<evidence type="ECO:0000256" key="1">
    <source>
        <dbReference type="ARBA" id="ARBA00005163"/>
    </source>
</evidence>
<comment type="similarity">
    <text evidence="2 5">Belongs to the citrate synthase family.</text>
</comment>
<reference evidence="7" key="1">
    <citation type="submission" date="2017-08" db="EMBL/GenBank/DDBJ databases">
        <title>A dynamic microbial community with high functional redundancy inhabits the cold, oxic subseafloor aquifer.</title>
        <authorList>
            <person name="Tully B.J."/>
            <person name="Wheat C.G."/>
            <person name="Glazer B.T."/>
            <person name="Huber J.A."/>
        </authorList>
    </citation>
    <scope>NUCLEOTIDE SEQUENCE [LARGE SCALE GENOMIC DNA]</scope>
</reference>
<accession>A0A2A4YIQ5</accession>
<dbReference type="GO" id="GO:0005975">
    <property type="term" value="P:carbohydrate metabolic process"/>
    <property type="evidence" value="ECO:0007669"/>
    <property type="project" value="TreeGrafter"/>
</dbReference>
<dbReference type="InterPro" id="IPR016142">
    <property type="entry name" value="Citrate_synth-like_lrg_a-sub"/>
</dbReference>
<dbReference type="PRINTS" id="PR00143">
    <property type="entry name" value="CITRTSNTHASE"/>
</dbReference>
<organism evidence="6 7">
    <name type="scientific">Aerophobetes bacterium</name>
    <dbReference type="NCBI Taxonomy" id="2030807"/>
    <lineage>
        <taxon>Bacteria</taxon>
        <taxon>Candidatus Aerophobota</taxon>
    </lineage>
</organism>
<dbReference type="NCBIfam" id="NF007128">
    <property type="entry name" value="PRK09569.1"/>
    <property type="match status" value="1"/>
</dbReference>